<accession>A0ABD1ZP37</accession>
<organism evidence="2 3">
    <name type="scientific">Riccia fluitans</name>
    <dbReference type="NCBI Taxonomy" id="41844"/>
    <lineage>
        <taxon>Eukaryota</taxon>
        <taxon>Viridiplantae</taxon>
        <taxon>Streptophyta</taxon>
        <taxon>Embryophyta</taxon>
        <taxon>Marchantiophyta</taxon>
        <taxon>Marchantiopsida</taxon>
        <taxon>Marchantiidae</taxon>
        <taxon>Marchantiales</taxon>
        <taxon>Ricciaceae</taxon>
        <taxon>Riccia</taxon>
    </lineage>
</organism>
<proteinExistence type="predicted"/>
<sequence>MRYVGHLMNGEKLDWAQMLRILDTHETADDLSAKWPEDRYDLTWHMRWKKLWGRGGLTRTKLWTWRILRRAFFTGERAEAMQVALGTCCKCKAALETTSHLFYECSHSQSQWRQLMNMTRRAQVSFRVTNNLLQLVDEALITKAKGGTLIYTCMA</sequence>
<keyword evidence="3" id="KW-1185">Reference proteome</keyword>
<protein>
    <recommendedName>
        <fullName evidence="1">Reverse transcriptase zinc-binding domain-containing protein</fullName>
    </recommendedName>
</protein>
<gene>
    <name evidence="2" type="ORF">R1flu_020813</name>
</gene>
<feature type="domain" description="Reverse transcriptase zinc-binding" evidence="1">
    <location>
        <begin position="47"/>
        <end position="112"/>
    </location>
</feature>
<evidence type="ECO:0000313" key="3">
    <source>
        <dbReference type="Proteomes" id="UP001605036"/>
    </source>
</evidence>
<name>A0ABD1ZP37_9MARC</name>
<dbReference type="Proteomes" id="UP001605036">
    <property type="component" value="Unassembled WGS sequence"/>
</dbReference>
<reference evidence="2 3" key="1">
    <citation type="submission" date="2024-09" db="EMBL/GenBank/DDBJ databases">
        <title>Chromosome-scale assembly of Riccia fluitans.</title>
        <authorList>
            <person name="Paukszto L."/>
            <person name="Sawicki J."/>
            <person name="Karawczyk K."/>
            <person name="Piernik-Szablinska J."/>
            <person name="Szczecinska M."/>
            <person name="Mazdziarz M."/>
        </authorList>
    </citation>
    <scope>NUCLEOTIDE SEQUENCE [LARGE SCALE GENOMIC DNA]</scope>
    <source>
        <strain evidence="2">Rf_01</strain>
        <tissue evidence="2">Aerial parts of the thallus</tissue>
    </source>
</reference>
<comment type="caution">
    <text evidence="2">The sequence shown here is derived from an EMBL/GenBank/DDBJ whole genome shotgun (WGS) entry which is preliminary data.</text>
</comment>
<dbReference type="EMBL" id="JBHFFA010000001">
    <property type="protein sequence ID" value="KAL2652685.1"/>
    <property type="molecule type" value="Genomic_DNA"/>
</dbReference>
<dbReference type="AlphaFoldDB" id="A0ABD1ZP37"/>
<dbReference type="Pfam" id="PF13966">
    <property type="entry name" value="zf-RVT"/>
    <property type="match status" value="1"/>
</dbReference>
<evidence type="ECO:0000259" key="1">
    <source>
        <dbReference type="Pfam" id="PF13966"/>
    </source>
</evidence>
<dbReference type="InterPro" id="IPR026960">
    <property type="entry name" value="RVT-Znf"/>
</dbReference>
<evidence type="ECO:0000313" key="2">
    <source>
        <dbReference type="EMBL" id="KAL2652685.1"/>
    </source>
</evidence>